<dbReference type="PANTHER" id="PTHR33116">
    <property type="entry name" value="REVERSE TRANSCRIPTASE ZINC-BINDING DOMAIN-CONTAINING PROTEIN-RELATED-RELATED"/>
    <property type="match status" value="1"/>
</dbReference>
<dbReference type="SUPFAM" id="SSF56219">
    <property type="entry name" value="DNase I-like"/>
    <property type="match status" value="1"/>
</dbReference>
<feature type="domain" description="Reverse transcriptase" evidence="2">
    <location>
        <begin position="463"/>
        <end position="572"/>
    </location>
</feature>
<feature type="region of interest" description="Disordered" evidence="1">
    <location>
        <begin position="1"/>
        <end position="29"/>
    </location>
</feature>
<evidence type="ECO:0000313" key="4">
    <source>
        <dbReference type="EnsemblPlants" id="cds.evm.model.05.1023"/>
    </source>
</evidence>
<dbReference type="EMBL" id="UZAU01000486">
    <property type="status" value="NOT_ANNOTATED_CDS"/>
    <property type="molecule type" value="Genomic_DNA"/>
</dbReference>
<sequence>MAKTRSKSQGKAKSVTKANRKKGVKSGSDVVRLAREEEVAEIAPLEMSDEEEVMVDDPALHDVFQLPLSPKSDIAQGKNPIPPTLRCGTVMRNLENSFRSSGDSSSEVRITFEDIEEEVSFWTPSIVCYVLRANPQLHVLEGFVNRIWKDKIDKVKLLAYGVFIIRFSSLEFRDQILNGGERERLSYARVMIEVIMDQNFPEFLKFENEFGSSTKVNLKYEWKPVGCSHCSGLGRTAAECRKHSNGKPQWVVKQDNRKKVETDEEGFVKVTRNKNKIGQNEGTQADGKKGTIVSNSFQILEDTEGSLTEQIIEKNLDTEGNGAEIEIKTREGEYPLFQMDKLLCWNIRGANNQHKQQLIKQFINAQKVDFVGLLETRVKAPKLEVLYSNVFQEAVFLNEGIFDHSPGILTLHPGLFKVKLKEINKEGFSKLHSAPIKAKTDLDKWQDSLQQQPLNGEIHSKEKEAREVLIKDLVRHYNRKANKPSCMIKLDLQKAYDTIEWGFLEEMLEGLNFPKKFIQLIMNCITTPRFSIMFNGSLHGFFEARRGLRQGDPMSPLLFVLGMEYLSRLMKKIGEKKEFLFHDRCSSLQ</sequence>
<feature type="domain" description="DUF4283" evidence="3">
    <location>
        <begin position="122"/>
        <end position="181"/>
    </location>
</feature>
<keyword evidence="5" id="KW-1185">Reference proteome</keyword>
<reference evidence="4" key="2">
    <citation type="submission" date="2021-03" db="UniProtKB">
        <authorList>
            <consortium name="EnsemblPlants"/>
        </authorList>
    </citation>
    <scope>IDENTIFICATION</scope>
</reference>
<dbReference type="Pfam" id="PF14111">
    <property type="entry name" value="DUF4283"/>
    <property type="match status" value="1"/>
</dbReference>
<evidence type="ECO:0000259" key="3">
    <source>
        <dbReference type="Pfam" id="PF14111"/>
    </source>
</evidence>
<dbReference type="Pfam" id="PF00078">
    <property type="entry name" value="RVT_1"/>
    <property type="match status" value="1"/>
</dbReference>
<name>A0A803PJP0_CANSA</name>
<dbReference type="AlphaFoldDB" id="A0A803PJP0"/>
<dbReference type="PANTHER" id="PTHR33116:SF84">
    <property type="entry name" value="RNA-DIRECTED DNA POLYMERASE"/>
    <property type="match status" value="1"/>
</dbReference>
<dbReference type="InterPro" id="IPR036691">
    <property type="entry name" value="Endo/exonu/phosph_ase_sf"/>
</dbReference>
<evidence type="ECO:0000259" key="2">
    <source>
        <dbReference type="Pfam" id="PF00078"/>
    </source>
</evidence>
<evidence type="ECO:0000256" key="1">
    <source>
        <dbReference type="SAM" id="MobiDB-lite"/>
    </source>
</evidence>
<reference evidence="4" key="1">
    <citation type="submission" date="2018-11" db="EMBL/GenBank/DDBJ databases">
        <authorList>
            <person name="Grassa J C."/>
        </authorList>
    </citation>
    <scope>NUCLEOTIDE SEQUENCE [LARGE SCALE GENOMIC DNA]</scope>
</reference>
<proteinExistence type="predicted"/>
<evidence type="ECO:0000313" key="5">
    <source>
        <dbReference type="Proteomes" id="UP000596661"/>
    </source>
</evidence>
<protein>
    <recommendedName>
        <fullName evidence="6">Reverse transcriptase domain-containing protein</fullName>
    </recommendedName>
</protein>
<evidence type="ECO:0008006" key="6">
    <source>
        <dbReference type="Google" id="ProtNLM"/>
    </source>
</evidence>
<accession>A0A803PJP0</accession>
<organism evidence="4 5">
    <name type="scientific">Cannabis sativa</name>
    <name type="common">Hemp</name>
    <name type="synonym">Marijuana</name>
    <dbReference type="NCBI Taxonomy" id="3483"/>
    <lineage>
        <taxon>Eukaryota</taxon>
        <taxon>Viridiplantae</taxon>
        <taxon>Streptophyta</taxon>
        <taxon>Embryophyta</taxon>
        <taxon>Tracheophyta</taxon>
        <taxon>Spermatophyta</taxon>
        <taxon>Magnoliopsida</taxon>
        <taxon>eudicotyledons</taxon>
        <taxon>Gunneridae</taxon>
        <taxon>Pentapetalae</taxon>
        <taxon>rosids</taxon>
        <taxon>fabids</taxon>
        <taxon>Rosales</taxon>
        <taxon>Cannabaceae</taxon>
        <taxon>Cannabis</taxon>
    </lineage>
</organism>
<dbReference type="InterPro" id="IPR000477">
    <property type="entry name" value="RT_dom"/>
</dbReference>
<dbReference type="Gramene" id="evm.model.05.1023">
    <property type="protein sequence ID" value="cds.evm.model.05.1023"/>
    <property type="gene ID" value="evm.TU.05.1023"/>
</dbReference>
<dbReference type="EnsemblPlants" id="evm.model.05.1023">
    <property type="protein sequence ID" value="cds.evm.model.05.1023"/>
    <property type="gene ID" value="evm.TU.05.1023"/>
</dbReference>
<dbReference type="Proteomes" id="UP000596661">
    <property type="component" value="Chromosome 5"/>
</dbReference>
<dbReference type="InterPro" id="IPR025558">
    <property type="entry name" value="DUF4283"/>
</dbReference>
<dbReference type="Gene3D" id="3.60.10.10">
    <property type="entry name" value="Endonuclease/exonuclease/phosphatase"/>
    <property type="match status" value="1"/>
</dbReference>
<feature type="compositionally biased region" description="Basic residues" evidence="1">
    <location>
        <begin position="1"/>
        <end position="10"/>
    </location>
</feature>